<sequence length="140" mass="15112">MTSRRLQQMGAAILALAGSAASGQTTAPEESAVAVPSGMEVRLYETLTDDFGGGPILRFRFLAPMIGSTMAHDPDALVTDMQFLCQDYAMSHLGSDAAPPAQIVISLMEAPVEFGQPRPDVRQIFEAFSLRDDTCIWEAF</sequence>
<protein>
    <recommendedName>
        <fullName evidence="4">Acetolactate synthase</fullName>
    </recommendedName>
</protein>
<evidence type="ECO:0000313" key="3">
    <source>
        <dbReference type="Proteomes" id="UP000199093"/>
    </source>
</evidence>
<feature type="chain" id="PRO_5011747225" description="Acetolactate synthase" evidence="1">
    <location>
        <begin position="28"/>
        <end position="140"/>
    </location>
</feature>
<dbReference type="STRING" id="555512.SAMN04487993_102021"/>
<feature type="signal peptide" evidence="1">
    <location>
        <begin position="1"/>
        <end position="27"/>
    </location>
</feature>
<evidence type="ECO:0000256" key="1">
    <source>
        <dbReference type="SAM" id="SignalP"/>
    </source>
</evidence>
<dbReference type="EMBL" id="FNEJ01000020">
    <property type="protein sequence ID" value="SDJ16168.1"/>
    <property type="molecule type" value="Genomic_DNA"/>
</dbReference>
<keyword evidence="1" id="KW-0732">Signal</keyword>
<dbReference type="Proteomes" id="UP000199093">
    <property type="component" value="Unassembled WGS sequence"/>
</dbReference>
<proteinExistence type="predicted"/>
<evidence type="ECO:0008006" key="4">
    <source>
        <dbReference type="Google" id="ProtNLM"/>
    </source>
</evidence>
<evidence type="ECO:0000313" key="2">
    <source>
        <dbReference type="EMBL" id="SDJ16168.1"/>
    </source>
</evidence>
<dbReference type="RefSeq" id="WP_375342693.1">
    <property type="nucleotide sequence ID" value="NZ_FNEJ01000020.1"/>
</dbReference>
<reference evidence="2 3" key="1">
    <citation type="submission" date="2016-10" db="EMBL/GenBank/DDBJ databases">
        <authorList>
            <person name="de Groot N.N."/>
        </authorList>
    </citation>
    <scope>NUCLEOTIDE SEQUENCE [LARGE SCALE GENOMIC DNA]</scope>
    <source>
        <strain evidence="2 3">DSM 26424</strain>
    </source>
</reference>
<dbReference type="InterPro" id="IPR045467">
    <property type="entry name" value="DUF6497"/>
</dbReference>
<organism evidence="2 3">
    <name type="scientific">Salipiger marinus</name>
    <dbReference type="NCBI Taxonomy" id="555512"/>
    <lineage>
        <taxon>Bacteria</taxon>
        <taxon>Pseudomonadati</taxon>
        <taxon>Pseudomonadota</taxon>
        <taxon>Alphaproteobacteria</taxon>
        <taxon>Rhodobacterales</taxon>
        <taxon>Roseobacteraceae</taxon>
        <taxon>Salipiger</taxon>
    </lineage>
</organism>
<gene>
    <name evidence="2" type="ORF">SAMN04487993_102021</name>
</gene>
<accession>A0A1G8RGS6</accession>
<dbReference type="Pfam" id="PF20107">
    <property type="entry name" value="DUF6497"/>
    <property type="match status" value="1"/>
</dbReference>
<name>A0A1G8RGS6_9RHOB</name>
<keyword evidence="3" id="KW-1185">Reference proteome</keyword>
<dbReference type="AlphaFoldDB" id="A0A1G8RGS6"/>